<proteinExistence type="predicted"/>
<sequence length="306" mass="33686">MRTRRVAWTELPAAVIDEVETRLGAAVVGFEERQGGFSFGVLGVAFLADGDQVFVKAVRDDAGNVQDYRTEAVVAAALPRAVPTPRLRFAFEVAGWFLLCFDVAPGALPHEPWRADELAAALDMLAVCARELTPSPVGGLPTLGERMTGRCETWRGLERDGRWGPVAVEDVGEWERRHLARLAFVEAVWSDIVVGDSLVHFDPRFDNIVIDPATGTARIVDWGRSCVGPAWTDLVLLLLQSDLGGQDPESLFGSVAEHDHVDAFLVALASYWTHTAALPGLAHAPHLRERREHGRRATISWLRSRW</sequence>
<dbReference type="RefSeq" id="WP_161482435.1">
    <property type="nucleotide sequence ID" value="NZ_WXEW01000008.1"/>
</dbReference>
<dbReference type="Gene3D" id="3.90.1200.10">
    <property type="match status" value="1"/>
</dbReference>
<comment type="caution">
    <text evidence="2">The sequence shown here is derived from an EMBL/GenBank/DDBJ whole genome shotgun (WGS) entry which is preliminary data.</text>
</comment>
<protein>
    <submittedName>
        <fullName evidence="2">Phosphotransferase</fullName>
    </submittedName>
</protein>
<feature type="domain" description="Aminoglycoside phosphotransferase" evidence="1">
    <location>
        <begin position="53"/>
        <end position="251"/>
    </location>
</feature>
<evidence type="ECO:0000313" key="3">
    <source>
        <dbReference type="Proteomes" id="UP000479526"/>
    </source>
</evidence>
<dbReference type="InterPro" id="IPR011009">
    <property type="entry name" value="Kinase-like_dom_sf"/>
</dbReference>
<evidence type="ECO:0000259" key="1">
    <source>
        <dbReference type="Pfam" id="PF01636"/>
    </source>
</evidence>
<dbReference type="Pfam" id="PF01636">
    <property type="entry name" value="APH"/>
    <property type="match status" value="1"/>
</dbReference>
<organism evidence="2 3">
    <name type="scientific">Herbidospora solisilvae</name>
    <dbReference type="NCBI Taxonomy" id="2696284"/>
    <lineage>
        <taxon>Bacteria</taxon>
        <taxon>Bacillati</taxon>
        <taxon>Actinomycetota</taxon>
        <taxon>Actinomycetes</taxon>
        <taxon>Streptosporangiales</taxon>
        <taxon>Streptosporangiaceae</taxon>
        <taxon>Herbidospora</taxon>
    </lineage>
</organism>
<accession>A0A7C9JFG1</accession>
<reference evidence="2 3" key="1">
    <citation type="submission" date="2020-01" db="EMBL/GenBank/DDBJ databases">
        <title>Herbidospora sp. NEAU-GS84 nov., a novel actinomycete isolated from soil.</title>
        <authorList>
            <person name="Han L."/>
        </authorList>
    </citation>
    <scope>NUCLEOTIDE SEQUENCE [LARGE SCALE GENOMIC DNA]</scope>
    <source>
        <strain evidence="2 3">NEAU-GS84</strain>
    </source>
</reference>
<dbReference type="SUPFAM" id="SSF56112">
    <property type="entry name" value="Protein kinase-like (PK-like)"/>
    <property type="match status" value="1"/>
</dbReference>
<keyword evidence="3" id="KW-1185">Reference proteome</keyword>
<evidence type="ECO:0000313" key="2">
    <source>
        <dbReference type="EMBL" id="NAS25341.1"/>
    </source>
</evidence>
<keyword evidence="2" id="KW-0808">Transferase</keyword>
<name>A0A7C9JFG1_9ACTN</name>
<dbReference type="InterPro" id="IPR002575">
    <property type="entry name" value="Aminoglycoside_PTrfase"/>
</dbReference>
<dbReference type="AlphaFoldDB" id="A0A7C9JFG1"/>
<dbReference type="EMBL" id="WXEW01000008">
    <property type="protein sequence ID" value="NAS25341.1"/>
    <property type="molecule type" value="Genomic_DNA"/>
</dbReference>
<gene>
    <name evidence="2" type="ORF">GT755_27110</name>
</gene>
<dbReference type="Proteomes" id="UP000479526">
    <property type="component" value="Unassembled WGS sequence"/>
</dbReference>
<dbReference type="GO" id="GO:0016740">
    <property type="term" value="F:transferase activity"/>
    <property type="evidence" value="ECO:0007669"/>
    <property type="project" value="UniProtKB-KW"/>
</dbReference>